<dbReference type="InterPro" id="IPR003115">
    <property type="entry name" value="ParB_N"/>
</dbReference>
<organism evidence="6 7">
    <name type="scientific">Tichowtungia aerotolerans</name>
    <dbReference type="NCBI Taxonomy" id="2697043"/>
    <lineage>
        <taxon>Bacteria</taxon>
        <taxon>Pseudomonadati</taxon>
        <taxon>Kiritimatiellota</taxon>
        <taxon>Tichowtungiia</taxon>
        <taxon>Tichowtungiales</taxon>
        <taxon>Tichowtungiaceae</taxon>
        <taxon>Tichowtungia</taxon>
    </lineage>
</organism>
<evidence type="ECO:0000313" key="7">
    <source>
        <dbReference type="Proteomes" id="UP000464954"/>
    </source>
</evidence>
<evidence type="ECO:0000256" key="4">
    <source>
        <dbReference type="SAM" id="MobiDB-lite"/>
    </source>
</evidence>
<dbReference type="Proteomes" id="UP000464954">
    <property type="component" value="Chromosome"/>
</dbReference>
<dbReference type="FunFam" id="1.10.10.2830:FF:000001">
    <property type="entry name" value="Chromosome partitioning protein ParB"/>
    <property type="match status" value="1"/>
</dbReference>
<dbReference type="RefSeq" id="WP_160629144.1">
    <property type="nucleotide sequence ID" value="NZ_CP047593.1"/>
</dbReference>
<dbReference type="GO" id="GO:0005694">
    <property type="term" value="C:chromosome"/>
    <property type="evidence" value="ECO:0007669"/>
    <property type="project" value="TreeGrafter"/>
</dbReference>
<dbReference type="CDD" id="cd16393">
    <property type="entry name" value="SPO0J_N"/>
    <property type="match status" value="1"/>
</dbReference>
<dbReference type="InterPro" id="IPR050336">
    <property type="entry name" value="Chromosome_partition/occlusion"/>
</dbReference>
<gene>
    <name evidence="6" type="ORF">GT409_11040</name>
</gene>
<name>A0A6P1MA55_9BACT</name>
<keyword evidence="3" id="KW-0238">DNA-binding</keyword>
<evidence type="ECO:0000256" key="1">
    <source>
        <dbReference type="ARBA" id="ARBA00006295"/>
    </source>
</evidence>
<dbReference type="NCBIfam" id="TIGR00180">
    <property type="entry name" value="parB_part"/>
    <property type="match status" value="1"/>
</dbReference>
<dbReference type="InterPro" id="IPR004437">
    <property type="entry name" value="ParB/RepB/Spo0J"/>
</dbReference>
<reference evidence="6 7" key="1">
    <citation type="submission" date="2020-01" db="EMBL/GenBank/DDBJ databases">
        <title>Ponticoccus aerotolerans gen. nov., sp. nov., an anaerobic bacterium and proposal of Ponticoccusceae fam. nov., Ponticoccusles ord. nov. and Ponticoccuse classis nov. in the phylum Kiritimatiellaeota.</title>
        <authorList>
            <person name="Zhou L.Y."/>
            <person name="Du Z.J."/>
        </authorList>
    </citation>
    <scope>NUCLEOTIDE SEQUENCE [LARGE SCALE GENOMIC DNA]</scope>
    <source>
        <strain evidence="6 7">S-5007</strain>
    </source>
</reference>
<accession>A0A6P1MA55</accession>
<evidence type="ECO:0000256" key="3">
    <source>
        <dbReference type="ARBA" id="ARBA00023125"/>
    </source>
</evidence>
<dbReference type="PANTHER" id="PTHR33375">
    <property type="entry name" value="CHROMOSOME-PARTITIONING PROTEIN PARB-RELATED"/>
    <property type="match status" value="1"/>
</dbReference>
<dbReference type="InterPro" id="IPR041468">
    <property type="entry name" value="HTH_ParB/Spo0J"/>
</dbReference>
<dbReference type="EMBL" id="CP047593">
    <property type="protein sequence ID" value="QHI69963.1"/>
    <property type="molecule type" value="Genomic_DNA"/>
</dbReference>
<dbReference type="FunFam" id="3.90.1530.30:FF:000001">
    <property type="entry name" value="Chromosome partitioning protein ParB"/>
    <property type="match status" value="1"/>
</dbReference>
<dbReference type="Pfam" id="PF02195">
    <property type="entry name" value="ParB_N"/>
    <property type="match status" value="1"/>
</dbReference>
<keyword evidence="7" id="KW-1185">Reference proteome</keyword>
<feature type="region of interest" description="Disordered" evidence="4">
    <location>
        <begin position="1"/>
        <end position="34"/>
    </location>
</feature>
<dbReference type="AlphaFoldDB" id="A0A6P1MA55"/>
<dbReference type="GO" id="GO:0007059">
    <property type="term" value="P:chromosome segregation"/>
    <property type="evidence" value="ECO:0007669"/>
    <property type="project" value="UniProtKB-KW"/>
</dbReference>
<keyword evidence="2" id="KW-0159">Chromosome partition</keyword>
<dbReference type="PANTHER" id="PTHR33375:SF1">
    <property type="entry name" value="CHROMOSOME-PARTITIONING PROTEIN PARB-RELATED"/>
    <property type="match status" value="1"/>
</dbReference>
<dbReference type="Pfam" id="PF17762">
    <property type="entry name" value="HTH_ParB"/>
    <property type="match status" value="1"/>
</dbReference>
<evidence type="ECO:0000313" key="6">
    <source>
        <dbReference type="EMBL" id="QHI69963.1"/>
    </source>
</evidence>
<dbReference type="Gene3D" id="1.10.10.2830">
    <property type="match status" value="1"/>
</dbReference>
<dbReference type="Gene3D" id="3.90.1530.30">
    <property type="match status" value="1"/>
</dbReference>
<evidence type="ECO:0000256" key="2">
    <source>
        <dbReference type="ARBA" id="ARBA00022829"/>
    </source>
</evidence>
<comment type="similarity">
    <text evidence="1">Belongs to the ParB family.</text>
</comment>
<sequence>MAKRQALGRGIGALVKEVPKAAPPPEAPAPDSEGITKLAISKVKANPDQPRRTFDDTALKELTASIQEHGVLQPLLVRPKGKQYQVIAGERRLRAATAAELSDVPVIILDIDDQQALEIALIENLQRDDLNIIETATGYKELADKFDLTQDQIAKRVGKARASVANMLRLLELPSSVKKLLENGQLSAGHGKVLLSVDIDVEKELLATRIVRENLSVRALEKIVEKMKAPPKKPRAQKSDLPIDYIRHLSEKLHQHFGTAVKVNSTKTLANGKKMKGSIEIDYYSNDDLTRFLEIVGITSEDL</sequence>
<protein>
    <submittedName>
        <fullName evidence="6">ParB/RepB/Spo0J family partition protein</fullName>
    </submittedName>
</protein>
<evidence type="ECO:0000259" key="5">
    <source>
        <dbReference type="SMART" id="SM00470"/>
    </source>
</evidence>
<dbReference type="GO" id="GO:0003677">
    <property type="term" value="F:DNA binding"/>
    <property type="evidence" value="ECO:0007669"/>
    <property type="project" value="UniProtKB-KW"/>
</dbReference>
<dbReference type="SMART" id="SM00470">
    <property type="entry name" value="ParB"/>
    <property type="match status" value="1"/>
</dbReference>
<proteinExistence type="inferred from homology"/>
<feature type="domain" description="ParB-like N-terminal" evidence="5">
    <location>
        <begin position="36"/>
        <end position="125"/>
    </location>
</feature>
<dbReference type="KEGG" id="taer:GT409_11040"/>
<dbReference type="InterPro" id="IPR036086">
    <property type="entry name" value="ParB/Sulfiredoxin_sf"/>
</dbReference>
<dbReference type="SUPFAM" id="SSF110849">
    <property type="entry name" value="ParB/Sulfiredoxin"/>
    <property type="match status" value="1"/>
</dbReference>